<proteinExistence type="predicted"/>
<sequence length="63" mass="7234">SRHRRKKVEMLFAHLKRILRMARLRLRGPCGARDEFLLAATAQNLRRLAKLRPPTPPHGAIAV</sequence>
<organism evidence="2 3">
    <name type="scientific">Parvibaculum sedimenti</name>
    <dbReference type="NCBI Taxonomy" id="2608632"/>
    <lineage>
        <taxon>Bacteria</taxon>
        <taxon>Pseudomonadati</taxon>
        <taxon>Pseudomonadota</taxon>
        <taxon>Alphaproteobacteria</taxon>
        <taxon>Hyphomicrobiales</taxon>
        <taxon>Parvibaculaceae</taxon>
        <taxon>Parvibaculum</taxon>
    </lineage>
</organism>
<dbReference type="Pfam" id="PF13751">
    <property type="entry name" value="DDE_Tnp_1_6"/>
    <property type="match status" value="1"/>
</dbReference>
<gene>
    <name evidence="2" type="ORF">F2P47_09845</name>
</gene>
<comment type="caution">
    <text evidence="2">The sequence shown here is derived from an EMBL/GenBank/DDBJ whole genome shotgun (WGS) entry which is preliminary data.</text>
</comment>
<accession>A0A6N6VMP5</accession>
<dbReference type="EMBL" id="WESC01000007">
    <property type="protein sequence ID" value="KAB7740292.1"/>
    <property type="molecule type" value="Genomic_DNA"/>
</dbReference>
<name>A0A6N6VMP5_9HYPH</name>
<dbReference type="AlphaFoldDB" id="A0A6N6VMP5"/>
<reference evidence="2 3" key="1">
    <citation type="submission" date="2019-09" db="EMBL/GenBank/DDBJ databases">
        <title>Parvibaculum sedimenti sp. nov., isolated from sediment.</title>
        <authorList>
            <person name="Wang Y."/>
        </authorList>
    </citation>
    <scope>NUCLEOTIDE SEQUENCE [LARGE SCALE GENOMIC DNA]</scope>
    <source>
        <strain evidence="2 3">HXT-9</strain>
    </source>
</reference>
<evidence type="ECO:0000313" key="3">
    <source>
        <dbReference type="Proteomes" id="UP000468901"/>
    </source>
</evidence>
<keyword evidence="3" id="KW-1185">Reference proteome</keyword>
<feature type="domain" description="Transposase DDE" evidence="1">
    <location>
        <begin position="2"/>
        <end position="49"/>
    </location>
</feature>
<dbReference type="RefSeq" id="WP_185681052.1">
    <property type="nucleotide sequence ID" value="NZ_WESC01000007.1"/>
</dbReference>
<evidence type="ECO:0000259" key="1">
    <source>
        <dbReference type="Pfam" id="PF13751"/>
    </source>
</evidence>
<protein>
    <submittedName>
        <fullName evidence="2">IS5/IS1182 family transposase</fullName>
    </submittedName>
</protein>
<feature type="non-terminal residue" evidence="2">
    <location>
        <position position="1"/>
    </location>
</feature>
<dbReference type="Proteomes" id="UP000468901">
    <property type="component" value="Unassembled WGS sequence"/>
</dbReference>
<dbReference type="InterPro" id="IPR025668">
    <property type="entry name" value="Tnp_DDE_dom"/>
</dbReference>
<evidence type="ECO:0000313" key="2">
    <source>
        <dbReference type="EMBL" id="KAB7740292.1"/>
    </source>
</evidence>